<gene>
    <name evidence="2" type="ORF">M9Y10_045118</name>
</gene>
<protein>
    <submittedName>
        <fullName evidence="2">Uncharacterized protein</fullName>
    </submittedName>
</protein>
<dbReference type="EMBL" id="JAPFFF010000009">
    <property type="protein sequence ID" value="KAK8882476.1"/>
    <property type="molecule type" value="Genomic_DNA"/>
</dbReference>
<evidence type="ECO:0000313" key="2">
    <source>
        <dbReference type="EMBL" id="KAK8882476.1"/>
    </source>
</evidence>
<feature type="transmembrane region" description="Helical" evidence="1">
    <location>
        <begin position="20"/>
        <end position="36"/>
    </location>
</feature>
<keyword evidence="1" id="KW-1133">Transmembrane helix</keyword>
<accession>A0ABR2JUC8</accession>
<comment type="caution">
    <text evidence="2">The sequence shown here is derived from an EMBL/GenBank/DDBJ whole genome shotgun (WGS) entry which is preliminary data.</text>
</comment>
<sequence>MLLFSAIRAKSPLFEPSQILLYTIVLWITASSFLVIETNPNRWDEKLRQTHEYIISNPTSETTKSLTKIIDCDQPTSDCWETLEFFVDNVFCQFSGLFLPAFPLLVGFSIIFLI</sequence>
<name>A0ABR2JUC8_9EUKA</name>
<reference evidence="2 3" key="1">
    <citation type="submission" date="2024-04" db="EMBL/GenBank/DDBJ databases">
        <title>Tritrichomonas musculus Genome.</title>
        <authorList>
            <person name="Alves-Ferreira E."/>
            <person name="Grigg M."/>
            <person name="Lorenzi H."/>
            <person name="Galac M."/>
        </authorList>
    </citation>
    <scope>NUCLEOTIDE SEQUENCE [LARGE SCALE GENOMIC DNA]</scope>
    <source>
        <strain evidence="2 3">EAF2021</strain>
    </source>
</reference>
<proteinExistence type="predicted"/>
<keyword evidence="3" id="KW-1185">Reference proteome</keyword>
<organism evidence="2 3">
    <name type="scientific">Tritrichomonas musculus</name>
    <dbReference type="NCBI Taxonomy" id="1915356"/>
    <lineage>
        <taxon>Eukaryota</taxon>
        <taxon>Metamonada</taxon>
        <taxon>Parabasalia</taxon>
        <taxon>Tritrichomonadida</taxon>
        <taxon>Tritrichomonadidae</taxon>
        <taxon>Tritrichomonas</taxon>
    </lineage>
</organism>
<keyword evidence="1" id="KW-0812">Transmembrane</keyword>
<keyword evidence="1" id="KW-0472">Membrane</keyword>
<dbReference type="Proteomes" id="UP001470230">
    <property type="component" value="Unassembled WGS sequence"/>
</dbReference>
<feature type="transmembrane region" description="Helical" evidence="1">
    <location>
        <begin position="94"/>
        <end position="113"/>
    </location>
</feature>
<evidence type="ECO:0000313" key="3">
    <source>
        <dbReference type="Proteomes" id="UP001470230"/>
    </source>
</evidence>
<evidence type="ECO:0000256" key="1">
    <source>
        <dbReference type="SAM" id="Phobius"/>
    </source>
</evidence>